<dbReference type="PANTHER" id="PTHR11017">
    <property type="entry name" value="LEUCINE-RICH REPEAT-CONTAINING PROTEIN"/>
    <property type="match status" value="1"/>
</dbReference>
<feature type="non-terminal residue" evidence="4">
    <location>
        <position position="1"/>
    </location>
</feature>
<dbReference type="InterPro" id="IPR002182">
    <property type="entry name" value="NB-ARC"/>
</dbReference>
<dbReference type="PRINTS" id="PR00364">
    <property type="entry name" value="DISEASERSIST"/>
</dbReference>
<dbReference type="Gene3D" id="3.40.50.10140">
    <property type="entry name" value="Toll/interleukin-1 receptor homology (TIR) domain"/>
    <property type="match status" value="1"/>
</dbReference>
<dbReference type="InterPro" id="IPR042197">
    <property type="entry name" value="Apaf_helical"/>
</dbReference>
<feature type="domain" description="NB-ARC" evidence="3">
    <location>
        <begin position="161"/>
        <end position="312"/>
    </location>
</feature>
<dbReference type="SUPFAM" id="SSF52058">
    <property type="entry name" value="L domain-like"/>
    <property type="match status" value="1"/>
</dbReference>
<dbReference type="InterPro" id="IPR011713">
    <property type="entry name" value="Leu-rich_rpt_3"/>
</dbReference>
<dbReference type="InterPro" id="IPR044974">
    <property type="entry name" value="Disease_R_plants"/>
</dbReference>
<dbReference type="Pfam" id="PF07725">
    <property type="entry name" value="LRR_3"/>
    <property type="match status" value="1"/>
</dbReference>
<dbReference type="Gene3D" id="3.80.10.10">
    <property type="entry name" value="Ribonuclease Inhibitor"/>
    <property type="match status" value="2"/>
</dbReference>
<keyword evidence="2" id="KW-0677">Repeat</keyword>
<evidence type="ECO:0000256" key="2">
    <source>
        <dbReference type="ARBA" id="ARBA00022737"/>
    </source>
</evidence>
<keyword evidence="5" id="KW-1185">Reference proteome</keyword>
<reference evidence="4 5" key="1">
    <citation type="journal article" date="2020" name="BMC Genomics">
        <title>Intraspecific diversification of the crop wild relative Brassica cretica Lam. using demographic model selection.</title>
        <authorList>
            <person name="Kioukis A."/>
            <person name="Michalopoulou V.A."/>
            <person name="Briers L."/>
            <person name="Pirintsos S."/>
            <person name="Studholme D.J."/>
            <person name="Pavlidis P."/>
            <person name="Sarris P.F."/>
        </authorList>
    </citation>
    <scope>NUCLEOTIDE SEQUENCE [LARGE SCALE GENOMIC DNA]</scope>
    <source>
        <strain evidence="5">cv. PFS-1207/04</strain>
    </source>
</reference>
<dbReference type="InterPro" id="IPR027417">
    <property type="entry name" value="P-loop_NTPase"/>
</dbReference>
<proteinExistence type="predicted"/>
<keyword evidence="1" id="KW-0433">Leucine-rich repeat</keyword>
<dbReference type="Gene3D" id="1.10.8.430">
    <property type="entry name" value="Helical domain of apoptotic protease-activating factors"/>
    <property type="match status" value="1"/>
</dbReference>
<protein>
    <recommendedName>
        <fullName evidence="3">NB-ARC domain-containing protein</fullName>
    </recommendedName>
</protein>
<dbReference type="PANTHER" id="PTHR11017:SF518">
    <property type="entry name" value="DISEASE RESISTANCE PROTEIN (TIR-NBS-LRR CLASS)-RELATED"/>
    <property type="match status" value="1"/>
</dbReference>
<evidence type="ECO:0000313" key="5">
    <source>
        <dbReference type="Proteomes" id="UP000266723"/>
    </source>
</evidence>
<evidence type="ECO:0000259" key="3">
    <source>
        <dbReference type="Pfam" id="PF00931"/>
    </source>
</evidence>
<dbReference type="EMBL" id="QGKV02000299">
    <property type="protein sequence ID" value="KAF3591133.1"/>
    <property type="molecule type" value="Genomic_DNA"/>
</dbReference>
<evidence type="ECO:0000256" key="1">
    <source>
        <dbReference type="ARBA" id="ARBA00022614"/>
    </source>
</evidence>
<accession>A0ABQ7E1P8</accession>
<dbReference type="Pfam" id="PF00931">
    <property type="entry name" value="NB-ARC"/>
    <property type="match status" value="1"/>
</dbReference>
<dbReference type="InterPro" id="IPR032675">
    <property type="entry name" value="LRR_dom_sf"/>
</dbReference>
<dbReference type="Proteomes" id="UP000266723">
    <property type="component" value="Unassembled WGS sequence"/>
</dbReference>
<dbReference type="SUPFAM" id="SSF52540">
    <property type="entry name" value="P-loop containing nucleoside triphosphate hydrolases"/>
    <property type="match status" value="1"/>
</dbReference>
<dbReference type="SUPFAM" id="SSF52200">
    <property type="entry name" value="Toll/Interleukin receptor TIR domain"/>
    <property type="match status" value="1"/>
</dbReference>
<organism evidence="4 5">
    <name type="scientific">Brassica cretica</name>
    <name type="common">Mustard</name>
    <dbReference type="NCBI Taxonomy" id="69181"/>
    <lineage>
        <taxon>Eukaryota</taxon>
        <taxon>Viridiplantae</taxon>
        <taxon>Streptophyta</taxon>
        <taxon>Embryophyta</taxon>
        <taxon>Tracheophyta</taxon>
        <taxon>Spermatophyta</taxon>
        <taxon>Magnoliopsida</taxon>
        <taxon>eudicotyledons</taxon>
        <taxon>Gunneridae</taxon>
        <taxon>Pentapetalae</taxon>
        <taxon>rosids</taxon>
        <taxon>malvids</taxon>
        <taxon>Brassicales</taxon>
        <taxon>Brassicaceae</taxon>
        <taxon>Brassiceae</taxon>
        <taxon>Brassica</taxon>
    </lineage>
</organism>
<name>A0ABQ7E1P8_BRACR</name>
<evidence type="ECO:0000313" key="4">
    <source>
        <dbReference type="EMBL" id="KAF3591133.1"/>
    </source>
</evidence>
<dbReference type="InterPro" id="IPR035897">
    <property type="entry name" value="Toll_tir_struct_dom_sf"/>
</dbReference>
<dbReference type="Gene3D" id="3.40.50.300">
    <property type="entry name" value="P-loop containing nucleotide triphosphate hydrolases"/>
    <property type="match status" value="1"/>
</dbReference>
<comment type="caution">
    <text evidence="4">The sequence shown here is derived from an EMBL/GenBank/DDBJ whole genome shotgun (WGS) entry which is preliminary data.</text>
</comment>
<sequence>DLEAVSNGSPLQHAVYIYCAETLRNTFASHLSVDFRRKRIAAFVNCDDDVTEGASVVFVFSKNDSCFDKLVTVLQCHLVVPVFYGVSPSEVVVPEHDSGDRIREWSSALRELRELPSHQSRYPKYIVNAVYERLFPTEQIGTNSRLVEIERLLCKQPWGIRRLGIWGTPGIGKTTLAQAVFHQISGGYEASCFIKHFDKAFHEKGLHCLLEEHFGKILKELPRVCSSITRPSLPGDKISKKRTLVVLDDVQDPLGAQSFLGGFHWFGPGSLIIITSRDKQVFRLCQMNHVYEVQGLCENEALQLFSQCAFGKSIREQNLLELSMEVIDYANGNPFALSFYGRELKGKKGTEDIEGIFLDTSNLLFDVKHTAFDNMLNLRFLKIYCSSHENQHRLGLPRGLESLPYELRLLHWENYPLESLPQDFEPCHLVELNMSYIHLQKLWGGTKNLEMLKVCRLCHSQQLTEIDDLCKARNIEIIDLQGCTKLHRFPPTGQLQHLRVVDLSGCTEIRSFPDVSPNIEELHLQGTGIRELPISLVAHVVSSNQNLDKLVLLNMKDCSNLQSLPQLVDLESLEVLDLSGCSELKSIQGFPRNLKRLYLVGTAVKELPPLPWSIELLNAHGCVSLISIPFGIEKLPRYYTFSNCVALSAQVVSEFVVNSLTNVERMAREYQPELNKSVAFSLTVPSASSKQFTCDLQPGSSVMIQLGSWRSTLGFAIIVELSFSEDYHEASDFGISCVCRWKDKGFISHRLEKSFPVWTPGEGVPRDHMFVFCDLNMHPSTCEGNDPSILADLVVFEFFAVNKQKKPLNESCTVTKCGVRVITDANGGASCNMSQPFPSLGYLQESFDSEMEEVLRVIFDILDKNDRNLVLYIACLFNDEKADFLTPIIASIDLGMSSRLEFLANQDNEAKMLDKTGCDVLEEINHTTSDDSGDVIGVQDHVTDMGYWSGSESEEVKKTVGISISLEKGEKINASMVAMPVEPPMIISEARSPTFRDGIPFAELYTGEIPAAFLQGLHNIRSVLQSQKSIRL</sequence>
<gene>
    <name evidence="4" type="ORF">DY000_02027983</name>
</gene>